<dbReference type="EMBL" id="CP155447">
    <property type="protein sequence ID" value="XBH01934.1"/>
    <property type="molecule type" value="Genomic_DNA"/>
</dbReference>
<dbReference type="Pfam" id="PF00576">
    <property type="entry name" value="Transthyretin"/>
    <property type="match status" value="1"/>
</dbReference>
<keyword evidence="6 8" id="KW-0378">Hydrolase</keyword>
<dbReference type="GO" id="GO:0006144">
    <property type="term" value="P:purine nucleobase metabolic process"/>
    <property type="evidence" value="ECO:0007669"/>
    <property type="project" value="UniProtKB-KW"/>
</dbReference>
<dbReference type="Gene3D" id="2.60.40.180">
    <property type="entry name" value="Transthyretin/hydroxyisourate hydrolase domain"/>
    <property type="match status" value="1"/>
</dbReference>
<dbReference type="EC" id="3.5.2.17" evidence="8"/>
<dbReference type="InterPro" id="IPR036817">
    <property type="entry name" value="Transthyretin/HIU_hydrolase_sf"/>
</dbReference>
<comment type="function">
    <text evidence="2">Catalyzes the hydrolysis of 5-hydroxyisourate (HIU) to 2-oxo-4-hydroxy-4-carboxy-5-ureidoimidazoline (OHCU).</text>
</comment>
<feature type="domain" description="Transthyretin/hydroxyisourate hydrolase" evidence="9">
    <location>
        <begin position="1"/>
        <end position="112"/>
    </location>
</feature>
<dbReference type="RefSeq" id="WP_406694678.1">
    <property type="nucleotide sequence ID" value="NZ_CP155447.1"/>
</dbReference>
<name>A0AAU7C9M7_9BACT</name>
<comment type="subunit">
    <text evidence="4 8">Homotetramer.</text>
</comment>
<protein>
    <recommendedName>
        <fullName evidence="8">5-hydroxyisourate hydrolase</fullName>
        <shortName evidence="8">HIU hydrolase</shortName>
        <shortName evidence="8">HIUHase</shortName>
        <ecNumber evidence="8">3.5.2.17</ecNumber>
    </recommendedName>
</protein>
<dbReference type="PROSITE" id="PS00768">
    <property type="entry name" value="TRANSTHYRETIN_1"/>
    <property type="match status" value="1"/>
</dbReference>
<sequence length="113" mass="12235">MSISRITTHILDTTCGRPAIGVSVRLEVQGPNGWLGIGSGVSNEDGRIMNLGPAELAAGNYRIEIDTGAYYQQIETESFFSSVCLSFTLKDPAQHYHVPLLLSPFAISTYRGS</sequence>
<dbReference type="InterPro" id="IPR023418">
    <property type="entry name" value="Thyroxine_BS"/>
</dbReference>
<gene>
    <name evidence="10" type="primary">uraH</name>
    <name evidence="10" type="ORF">V5E97_26840</name>
</gene>
<reference evidence="10" key="1">
    <citation type="submission" date="2024-05" db="EMBL/GenBank/DDBJ databases">
        <title>Planctomycetes of the genus Singulisphaera possess chitinolytic capabilities.</title>
        <authorList>
            <person name="Ivanova A."/>
        </authorList>
    </citation>
    <scope>NUCLEOTIDE SEQUENCE</scope>
    <source>
        <strain evidence="10">Ch08T</strain>
    </source>
</reference>
<evidence type="ECO:0000259" key="9">
    <source>
        <dbReference type="SMART" id="SM00095"/>
    </source>
</evidence>
<keyword evidence="5 8" id="KW-0659">Purine metabolism</keyword>
<dbReference type="AlphaFoldDB" id="A0AAU7C9M7"/>
<evidence type="ECO:0000256" key="1">
    <source>
        <dbReference type="ARBA" id="ARBA00001043"/>
    </source>
</evidence>
<dbReference type="NCBIfam" id="TIGR02962">
    <property type="entry name" value="hdxy_isourate"/>
    <property type="match status" value="1"/>
</dbReference>
<evidence type="ECO:0000256" key="5">
    <source>
        <dbReference type="ARBA" id="ARBA00022631"/>
    </source>
</evidence>
<evidence type="ECO:0000313" key="10">
    <source>
        <dbReference type="EMBL" id="XBH01934.1"/>
    </source>
</evidence>
<evidence type="ECO:0000256" key="3">
    <source>
        <dbReference type="ARBA" id="ARBA00009850"/>
    </source>
</evidence>
<proteinExistence type="inferred from homology"/>
<dbReference type="PANTHER" id="PTHR10395:SF7">
    <property type="entry name" value="5-HYDROXYISOURATE HYDROLASE"/>
    <property type="match status" value="1"/>
</dbReference>
<dbReference type="SMART" id="SM00095">
    <property type="entry name" value="TR_THY"/>
    <property type="match status" value="1"/>
</dbReference>
<comment type="catalytic activity">
    <reaction evidence="1 8">
        <text>5-hydroxyisourate + H2O = 5-hydroxy-2-oxo-4-ureido-2,5-dihydro-1H-imidazole-5-carboxylate + H(+)</text>
        <dbReference type="Rhea" id="RHEA:23736"/>
        <dbReference type="ChEBI" id="CHEBI:15377"/>
        <dbReference type="ChEBI" id="CHEBI:15378"/>
        <dbReference type="ChEBI" id="CHEBI:18072"/>
        <dbReference type="ChEBI" id="CHEBI:58639"/>
        <dbReference type="EC" id="3.5.2.17"/>
    </reaction>
</comment>
<dbReference type="PANTHER" id="PTHR10395">
    <property type="entry name" value="URICASE AND TRANSTHYRETIN-RELATED"/>
    <property type="match status" value="1"/>
</dbReference>
<dbReference type="GO" id="GO:0033971">
    <property type="term" value="F:hydroxyisourate hydrolase activity"/>
    <property type="evidence" value="ECO:0007669"/>
    <property type="project" value="UniProtKB-EC"/>
</dbReference>
<evidence type="ECO:0000256" key="6">
    <source>
        <dbReference type="ARBA" id="ARBA00022801"/>
    </source>
</evidence>
<feature type="binding site" evidence="7">
    <location>
        <position position="47"/>
    </location>
    <ligand>
        <name>substrate</name>
    </ligand>
</feature>
<dbReference type="PRINTS" id="PR00189">
    <property type="entry name" value="TRNSTHYRETIN"/>
</dbReference>
<dbReference type="InterPro" id="IPR014306">
    <property type="entry name" value="Hydroxyisourate_hydrolase"/>
</dbReference>
<dbReference type="InterPro" id="IPR000895">
    <property type="entry name" value="Transthyretin/HIU_hydrolase"/>
</dbReference>
<feature type="binding site" evidence="7">
    <location>
        <position position="110"/>
    </location>
    <ligand>
        <name>substrate</name>
    </ligand>
</feature>
<evidence type="ECO:0000256" key="8">
    <source>
        <dbReference type="RuleBase" id="RU361270"/>
    </source>
</evidence>
<accession>A0AAU7C9M7</accession>
<evidence type="ECO:0000256" key="2">
    <source>
        <dbReference type="ARBA" id="ARBA00002704"/>
    </source>
</evidence>
<organism evidence="10">
    <name type="scientific">Singulisphaera sp. Ch08</name>
    <dbReference type="NCBI Taxonomy" id="3120278"/>
    <lineage>
        <taxon>Bacteria</taxon>
        <taxon>Pseudomonadati</taxon>
        <taxon>Planctomycetota</taxon>
        <taxon>Planctomycetia</taxon>
        <taxon>Isosphaerales</taxon>
        <taxon>Isosphaeraceae</taxon>
        <taxon>Singulisphaera</taxon>
    </lineage>
</organism>
<evidence type="ECO:0000256" key="4">
    <source>
        <dbReference type="ARBA" id="ARBA00011881"/>
    </source>
</evidence>
<feature type="binding site" evidence="7">
    <location>
        <position position="9"/>
    </location>
    <ligand>
        <name>substrate</name>
    </ligand>
</feature>
<dbReference type="CDD" id="cd05822">
    <property type="entry name" value="TLP_HIUase"/>
    <property type="match status" value="1"/>
</dbReference>
<evidence type="ECO:0000256" key="7">
    <source>
        <dbReference type="PIRSR" id="PIRSR600895-51"/>
    </source>
</evidence>
<dbReference type="InterPro" id="IPR023416">
    <property type="entry name" value="Transthyretin/HIU_hydrolase_d"/>
</dbReference>
<comment type="similarity">
    <text evidence="3 8">Belongs to the transthyretin family. 5-hydroxyisourate hydrolase subfamily.</text>
</comment>
<dbReference type="SUPFAM" id="SSF49472">
    <property type="entry name" value="Transthyretin (synonym: prealbumin)"/>
    <property type="match status" value="1"/>
</dbReference>